<evidence type="ECO:0000313" key="2">
    <source>
        <dbReference type="EMBL" id="MDX8140724.1"/>
    </source>
</evidence>
<accession>A0ABU4UMS8</accession>
<dbReference type="Proteomes" id="UP001285352">
    <property type="component" value="Unassembled WGS sequence"/>
</dbReference>
<dbReference type="EMBL" id="JAXAVU010000001">
    <property type="protein sequence ID" value="MDX8140724.1"/>
    <property type="molecule type" value="Genomic_DNA"/>
</dbReference>
<dbReference type="RefSeq" id="WP_319973076.1">
    <property type="nucleotide sequence ID" value="NZ_JAXAVU010000001.1"/>
</dbReference>
<evidence type="ECO:0000313" key="3">
    <source>
        <dbReference type="Proteomes" id="UP001285352"/>
    </source>
</evidence>
<reference evidence="2 3" key="1">
    <citation type="submission" date="2023-11" db="EMBL/GenBank/DDBJ databases">
        <title>Lentzea sokolovensis, sp. nov., Lentzea kristufkii, sp. nov., and Lentzea miocenensis, sp. nov., rare actinobacteria from Sokolov Coal Basin, Miocene lacustrine sediment, Czech Republic.</title>
        <authorList>
            <person name="Lara A."/>
            <person name="Kotroba L."/>
            <person name="Nouioui I."/>
            <person name="Neumann-Schaal M."/>
            <person name="Mast Y."/>
            <person name="Chronakova A."/>
        </authorList>
    </citation>
    <scope>NUCLEOTIDE SEQUENCE [LARGE SCALE GENOMIC DNA]</scope>
    <source>
        <strain evidence="2 3">BCCO 10_0061</strain>
    </source>
</reference>
<gene>
    <name evidence="2" type="ORF">SK854_01280</name>
</gene>
<comment type="caution">
    <text evidence="2">The sequence shown here is derived from an EMBL/GenBank/DDBJ whole genome shotgun (WGS) entry which is preliminary data.</text>
</comment>
<keyword evidence="3" id="KW-1185">Reference proteome</keyword>
<feature type="region of interest" description="Disordered" evidence="1">
    <location>
        <begin position="1"/>
        <end position="31"/>
    </location>
</feature>
<protein>
    <submittedName>
        <fullName evidence="2">Uncharacterized protein</fullName>
    </submittedName>
</protein>
<sequence length="84" mass="9386">MFANPKRGNHGEIHRDGECEASDLNTGGGVDEEDTAADVLLAHLYQGEPAAYCLAFAELRPTDNRAFTAPDLWLRLPERDYWHS</sequence>
<feature type="compositionally biased region" description="Basic and acidic residues" evidence="1">
    <location>
        <begin position="9"/>
        <end position="18"/>
    </location>
</feature>
<proteinExistence type="predicted"/>
<evidence type="ECO:0000256" key="1">
    <source>
        <dbReference type="SAM" id="MobiDB-lite"/>
    </source>
</evidence>
<name>A0ABU4UMS8_9PSEU</name>
<organism evidence="2 3">
    <name type="scientific">Lentzea sokolovensis</name>
    <dbReference type="NCBI Taxonomy" id="3095429"/>
    <lineage>
        <taxon>Bacteria</taxon>
        <taxon>Bacillati</taxon>
        <taxon>Actinomycetota</taxon>
        <taxon>Actinomycetes</taxon>
        <taxon>Pseudonocardiales</taxon>
        <taxon>Pseudonocardiaceae</taxon>
        <taxon>Lentzea</taxon>
    </lineage>
</organism>